<dbReference type="EMBL" id="CP009928">
    <property type="protein sequence ID" value="AKK72655.1"/>
    <property type="molecule type" value="Genomic_DNA"/>
</dbReference>
<accession>A0A0G3M1Z1</accession>
<protein>
    <recommendedName>
        <fullName evidence="3">VCBS repeat-containing protein</fullName>
    </recommendedName>
</protein>
<dbReference type="PATRIC" id="fig|1324352.5.peg.1781"/>
<proteinExistence type="predicted"/>
<dbReference type="OrthoDB" id="956454at2"/>
<reference evidence="1 2" key="1">
    <citation type="submission" date="2014-11" db="EMBL/GenBank/DDBJ databases">
        <authorList>
            <person name="Park G.-S."/>
            <person name="Hong S.-J."/>
            <person name="Jung B.K."/>
            <person name="Khan A.R."/>
            <person name="Kwak Y."/>
            <person name="Shin J.-H."/>
        </authorList>
    </citation>
    <scope>NUCLEOTIDE SEQUENCE [LARGE SCALE GENOMIC DNA]</scope>
    <source>
        <strain evidence="1 2">DSM 27622</strain>
    </source>
</reference>
<evidence type="ECO:0000313" key="1">
    <source>
        <dbReference type="EMBL" id="AKK72655.1"/>
    </source>
</evidence>
<evidence type="ECO:0008006" key="3">
    <source>
        <dbReference type="Google" id="ProtNLM"/>
    </source>
</evidence>
<dbReference type="KEGG" id="cgn:OK18_08495"/>
<dbReference type="RefSeq" id="WP_053327727.1">
    <property type="nucleotide sequence ID" value="NZ_CP009928.1"/>
</dbReference>
<sequence length="105" mass="12522">MSLIFDICVEKDQNNRPSSLKIEIIKNSKNFQNITYNPSTWPVIKDSLALTRANYFANDAVINEGVEHFHDFITADFNFDGREDFAILYDFWRQWRTFIFIFFPK</sequence>
<name>A0A0G3M1Z1_CHRGL</name>
<dbReference type="STRING" id="1324352.OK18_08495"/>
<organism evidence="1 2">
    <name type="scientific">Chryseobacterium gallinarum</name>
    <dbReference type="NCBI Taxonomy" id="1324352"/>
    <lineage>
        <taxon>Bacteria</taxon>
        <taxon>Pseudomonadati</taxon>
        <taxon>Bacteroidota</taxon>
        <taxon>Flavobacteriia</taxon>
        <taxon>Flavobacteriales</taxon>
        <taxon>Weeksellaceae</taxon>
        <taxon>Chryseobacterium group</taxon>
        <taxon>Chryseobacterium</taxon>
    </lineage>
</organism>
<dbReference type="Proteomes" id="UP000035213">
    <property type="component" value="Chromosome"/>
</dbReference>
<evidence type="ECO:0000313" key="2">
    <source>
        <dbReference type="Proteomes" id="UP000035213"/>
    </source>
</evidence>
<gene>
    <name evidence="1" type="ORF">OK18_08495</name>
</gene>
<dbReference type="AlphaFoldDB" id="A0A0G3M1Z1"/>